<dbReference type="InterPro" id="IPR036388">
    <property type="entry name" value="WH-like_DNA-bd_sf"/>
</dbReference>
<dbReference type="InterPro" id="IPR058163">
    <property type="entry name" value="LysR-type_TF_proteobact-type"/>
</dbReference>
<dbReference type="EMBL" id="VHQI01000003">
    <property type="protein sequence ID" value="TPW43380.1"/>
    <property type="molecule type" value="Genomic_DNA"/>
</dbReference>
<dbReference type="SUPFAM" id="SSF53850">
    <property type="entry name" value="Periplasmic binding protein-like II"/>
    <property type="match status" value="1"/>
</dbReference>
<comment type="caution">
    <text evidence="6">The sequence shown here is derived from an EMBL/GenBank/DDBJ whole genome shotgun (WGS) entry which is preliminary data.</text>
</comment>
<dbReference type="PRINTS" id="PR00039">
    <property type="entry name" value="HTHLYSR"/>
</dbReference>
<dbReference type="Gene3D" id="3.40.190.290">
    <property type="match status" value="1"/>
</dbReference>
<evidence type="ECO:0000256" key="4">
    <source>
        <dbReference type="ARBA" id="ARBA00023163"/>
    </source>
</evidence>
<dbReference type="GO" id="GO:0003700">
    <property type="term" value="F:DNA-binding transcription factor activity"/>
    <property type="evidence" value="ECO:0007669"/>
    <property type="project" value="InterPro"/>
</dbReference>
<organism evidence="6 7">
    <name type="scientific">Mixta tenebrionis</name>
    <dbReference type="NCBI Taxonomy" id="2562439"/>
    <lineage>
        <taxon>Bacteria</taxon>
        <taxon>Pseudomonadati</taxon>
        <taxon>Pseudomonadota</taxon>
        <taxon>Gammaproteobacteria</taxon>
        <taxon>Enterobacterales</taxon>
        <taxon>Erwiniaceae</taxon>
        <taxon>Mixta</taxon>
    </lineage>
</organism>
<keyword evidence="4" id="KW-0804">Transcription</keyword>
<dbReference type="RefSeq" id="WP_141175554.1">
    <property type="nucleotide sequence ID" value="NZ_JBHUFX010000013.1"/>
</dbReference>
<keyword evidence="2" id="KW-0805">Transcription regulation</keyword>
<dbReference type="GO" id="GO:0043565">
    <property type="term" value="F:sequence-specific DNA binding"/>
    <property type="evidence" value="ECO:0007669"/>
    <property type="project" value="TreeGrafter"/>
</dbReference>
<dbReference type="PANTHER" id="PTHR30537">
    <property type="entry name" value="HTH-TYPE TRANSCRIPTIONAL REGULATOR"/>
    <property type="match status" value="1"/>
</dbReference>
<comment type="similarity">
    <text evidence="1">Belongs to the LysR transcriptional regulatory family.</text>
</comment>
<dbReference type="SUPFAM" id="SSF46785">
    <property type="entry name" value="Winged helix' DNA-binding domain"/>
    <property type="match status" value="1"/>
</dbReference>
<dbReference type="FunFam" id="1.10.10.10:FF:000001">
    <property type="entry name" value="LysR family transcriptional regulator"/>
    <property type="match status" value="1"/>
</dbReference>
<proteinExistence type="inferred from homology"/>
<dbReference type="InterPro" id="IPR000847">
    <property type="entry name" value="LysR_HTH_N"/>
</dbReference>
<evidence type="ECO:0000256" key="2">
    <source>
        <dbReference type="ARBA" id="ARBA00023015"/>
    </source>
</evidence>
<dbReference type="GO" id="GO:0006351">
    <property type="term" value="P:DNA-templated transcription"/>
    <property type="evidence" value="ECO:0007669"/>
    <property type="project" value="TreeGrafter"/>
</dbReference>
<feature type="domain" description="HTH lysR-type" evidence="5">
    <location>
        <begin position="4"/>
        <end position="61"/>
    </location>
</feature>
<dbReference type="InterPro" id="IPR005119">
    <property type="entry name" value="LysR_subst-bd"/>
</dbReference>
<name>A0A506VDZ4_9GAMM</name>
<accession>A0A506VDZ4</accession>
<dbReference type="PANTHER" id="PTHR30537:SF1">
    <property type="entry name" value="HTH-TYPE TRANSCRIPTIONAL REGULATOR PGRR"/>
    <property type="match status" value="1"/>
</dbReference>
<dbReference type="AlphaFoldDB" id="A0A506VDZ4"/>
<evidence type="ECO:0000313" key="6">
    <source>
        <dbReference type="EMBL" id="TPW43380.1"/>
    </source>
</evidence>
<dbReference type="Pfam" id="PF03466">
    <property type="entry name" value="LysR_substrate"/>
    <property type="match status" value="1"/>
</dbReference>
<dbReference type="OrthoDB" id="9813056at2"/>
<dbReference type="InterPro" id="IPR036390">
    <property type="entry name" value="WH_DNA-bd_sf"/>
</dbReference>
<protein>
    <submittedName>
        <fullName evidence="6">LysR family transcriptional regulator</fullName>
    </submittedName>
</protein>
<keyword evidence="7" id="KW-1185">Reference proteome</keyword>
<dbReference type="Proteomes" id="UP000319523">
    <property type="component" value="Unassembled WGS sequence"/>
</dbReference>
<dbReference type="Gene3D" id="1.10.10.10">
    <property type="entry name" value="Winged helix-like DNA-binding domain superfamily/Winged helix DNA-binding domain"/>
    <property type="match status" value="1"/>
</dbReference>
<gene>
    <name evidence="6" type="ORF">FKM52_07435</name>
</gene>
<keyword evidence="3" id="KW-0238">DNA-binding</keyword>
<evidence type="ECO:0000256" key="3">
    <source>
        <dbReference type="ARBA" id="ARBA00023125"/>
    </source>
</evidence>
<dbReference type="PROSITE" id="PS50931">
    <property type="entry name" value="HTH_LYSR"/>
    <property type="match status" value="1"/>
</dbReference>
<dbReference type="Pfam" id="PF00126">
    <property type="entry name" value="HTH_1"/>
    <property type="match status" value="1"/>
</dbReference>
<evidence type="ECO:0000259" key="5">
    <source>
        <dbReference type="PROSITE" id="PS50931"/>
    </source>
</evidence>
<reference evidence="6 7" key="1">
    <citation type="submission" date="2019-06" db="EMBL/GenBank/DDBJ databases">
        <authorList>
            <person name="Yang Y."/>
        </authorList>
    </citation>
    <scope>NUCLEOTIDE SEQUENCE [LARGE SCALE GENOMIC DNA]</scope>
    <source>
        <strain evidence="6 7">BIT-26</strain>
    </source>
</reference>
<evidence type="ECO:0000256" key="1">
    <source>
        <dbReference type="ARBA" id="ARBA00009437"/>
    </source>
</evidence>
<sequence>MAGYIYRDIRAFLTVAHERSFTRAAARLGVSQSALSHTIKTLETRLGLRLLTRTTRSVTPTEAGERLIQRVAPRLSAIDEELATFNRPQNMLAVTVRLSASDYAFHRILRTRLSHLRTKYPEIKIEITIEPEPFAQPYDAVISFGASIAKEMTALRITPDIRMVLVAAPAWLASHPQPEVPADLTQHDCIILRSRVQDTAFSWELAKNDQRVLVQVKGRWIFNCLHPVVDAAVMGDGIACIPEDTAAPWLASGALQAVLTDWWITLPGLHICYASRPRLSPALASVVEALRYPAEAPPAAYPDSAPS</sequence>
<evidence type="ECO:0000313" key="7">
    <source>
        <dbReference type="Proteomes" id="UP000319523"/>
    </source>
</evidence>